<dbReference type="FunFam" id="2.40.30.10:FF:000079">
    <property type="entry name" value="60S ribosomal protein L3"/>
    <property type="match status" value="1"/>
</dbReference>
<comment type="caution">
    <text evidence="5">The sequence shown here is derived from an EMBL/GenBank/DDBJ whole genome shotgun (WGS) entry which is preliminary data.</text>
</comment>
<dbReference type="FunFam" id="4.10.960.10:FF:000002">
    <property type="entry name" value="60S ribosomal protein L3"/>
    <property type="match status" value="1"/>
</dbReference>
<gene>
    <name evidence="5" type="ORF">GH714_005590</name>
</gene>
<dbReference type="Gene3D" id="3.30.1430.10">
    <property type="match status" value="1"/>
</dbReference>
<dbReference type="PANTHER" id="PTHR11363">
    <property type="entry name" value="60S RIBOSOMAL PROTEIN L3-RELATED"/>
    <property type="match status" value="1"/>
</dbReference>
<dbReference type="InterPro" id="IPR045077">
    <property type="entry name" value="L3_arc_euk"/>
</dbReference>
<dbReference type="Gene3D" id="4.10.960.10">
    <property type="entry name" value="Ribosomal protein L3, domain 3"/>
    <property type="match status" value="1"/>
</dbReference>
<keyword evidence="2" id="KW-0689">Ribosomal protein</keyword>
<name>A0A6A6L103_HEVBR</name>
<keyword evidence="3" id="KW-0687">Ribonucleoprotein</keyword>
<organism evidence="5 6">
    <name type="scientific">Hevea brasiliensis</name>
    <name type="common">Para rubber tree</name>
    <name type="synonym">Siphonia brasiliensis</name>
    <dbReference type="NCBI Taxonomy" id="3981"/>
    <lineage>
        <taxon>Eukaryota</taxon>
        <taxon>Viridiplantae</taxon>
        <taxon>Streptophyta</taxon>
        <taxon>Embryophyta</taxon>
        <taxon>Tracheophyta</taxon>
        <taxon>Spermatophyta</taxon>
        <taxon>Magnoliopsida</taxon>
        <taxon>eudicotyledons</taxon>
        <taxon>Gunneridae</taxon>
        <taxon>Pentapetalae</taxon>
        <taxon>rosids</taxon>
        <taxon>fabids</taxon>
        <taxon>Malpighiales</taxon>
        <taxon>Euphorbiaceae</taxon>
        <taxon>Crotonoideae</taxon>
        <taxon>Micrandreae</taxon>
        <taxon>Hevea</taxon>
    </lineage>
</organism>
<evidence type="ECO:0000256" key="1">
    <source>
        <dbReference type="ARBA" id="ARBA00006540"/>
    </source>
</evidence>
<evidence type="ECO:0000256" key="3">
    <source>
        <dbReference type="ARBA" id="ARBA00023274"/>
    </source>
</evidence>
<keyword evidence="6" id="KW-1185">Reference proteome</keyword>
<dbReference type="InterPro" id="IPR000597">
    <property type="entry name" value="Ribosomal_uL3"/>
</dbReference>
<dbReference type="GO" id="GO:0022625">
    <property type="term" value="C:cytosolic large ribosomal subunit"/>
    <property type="evidence" value="ECO:0007669"/>
    <property type="project" value="TreeGrafter"/>
</dbReference>
<dbReference type="SUPFAM" id="SSF50447">
    <property type="entry name" value="Translation proteins"/>
    <property type="match status" value="1"/>
</dbReference>
<evidence type="ECO:0000256" key="4">
    <source>
        <dbReference type="SAM" id="Phobius"/>
    </source>
</evidence>
<keyword evidence="4" id="KW-0472">Membrane</keyword>
<dbReference type="GO" id="GO:0003723">
    <property type="term" value="F:RNA binding"/>
    <property type="evidence" value="ECO:0007669"/>
    <property type="project" value="TreeGrafter"/>
</dbReference>
<evidence type="ECO:0008006" key="7">
    <source>
        <dbReference type="Google" id="ProtNLM"/>
    </source>
</evidence>
<accession>A0A6A6L103</accession>
<comment type="similarity">
    <text evidence="1">Belongs to the universal ribosomal protein uL3 family.</text>
</comment>
<proteinExistence type="inferred from homology"/>
<dbReference type="InterPro" id="IPR009000">
    <property type="entry name" value="Transl_B-barrel_sf"/>
</dbReference>
<dbReference type="Gene3D" id="2.40.30.10">
    <property type="entry name" value="Translation factors"/>
    <property type="match status" value="1"/>
</dbReference>
<evidence type="ECO:0000313" key="6">
    <source>
        <dbReference type="Proteomes" id="UP000467840"/>
    </source>
</evidence>
<dbReference type="EMBL" id="JAAGAX010000013">
    <property type="protein sequence ID" value="KAF2293908.1"/>
    <property type="molecule type" value="Genomic_DNA"/>
</dbReference>
<keyword evidence="4" id="KW-1133">Transmembrane helix</keyword>
<dbReference type="FunFam" id="2.40.30.10:FF:000351">
    <property type="entry name" value="Ribosomal protein L3"/>
    <property type="match status" value="1"/>
</dbReference>
<dbReference type="Pfam" id="PF00297">
    <property type="entry name" value="Ribosomal_L3"/>
    <property type="match status" value="2"/>
</dbReference>
<dbReference type="AlphaFoldDB" id="A0A6A6L103"/>
<reference evidence="5 6" key="1">
    <citation type="journal article" date="2020" name="Mol. Plant">
        <title>The Chromosome-Based Rubber Tree Genome Provides New Insights into Spurge Genome Evolution and Rubber Biosynthesis.</title>
        <authorList>
            <person name="Liu J."/>
            <person name="Shi C."/>
            <person name="Shi C.C."/>
            <person name="Li W."/>
            <person name="Zhang Q.J."/>
            <person name="Zhang Y."/>
            <person name="Li K."/>
            <person name="Lu H.F."/>
            <person name="Shi C."/>
            <person name="Zhu S.T."/>
            <person name="Xiao Z.Y."/>
            <person name="Nan H."/>
            <person name="Yue Y."/>
            <person name="Zhu X.G."/>
            <person name="Wu Y."/>
            <person name="Hong X.N."/>
            <person name="Fan G.Y."/>
            <person name="Tong Y."/>
            <person name="Zhang D."/>
            <person name="Mao C.L."/>
            <person name="Liu Y.L."/>
            <person name="Hao S.J."/>
            <person name="Liu W.Q."/>
            <person name="Lv M.Q."/>
            <person name="Zhang H.B."/>
            <person name="Liu Y."/>
            <person name="Hu-Tang G.R."/>
            <person name="Wang J.P."/>
            <person name="Wang J.H."/>
            <person name="Sun Y.H."/>
            <person name="Ni S.B."/>
            <person name="Chen W.B."/>
            <person name="Zhang X.C."/>
            <person name="Jiao Y.N."/>
            <person name="Eichler E.E."/>
            <person name="Li G.H."/>
            <person name="Liu X."/>
            <person name="Gao L.Z."/>
        </authorList>
    </citation>
    <scope>NUCLEOTIDE SEQUENCE [LARGE SCALE GENOMIC DNA]</scope>
    <source>
        <strain evidence="6">cv. GT1</strain>
        <tissue evidence="5">Leaf</tissue>
    </source>
</reference>
<evidence type="ECO:0000256" key="2">
    <source>
        <dbReference type="ARBA" id="ARBA00022980"/>
    </source>
</evidence>
<dbReference type="InterPro" id="IPR044892">
    <property type="entry name" value="Ribosomal_L3_dom_3_arc_sf"/>
</dbReference>
<protein>
    <recommendedName>
        <fullName evidence="7">60S ribosomal protein L3</fullName>
    </recommendedName>
</protein>
<dbReference type="GO" id="GO:0003735">
    <property type="term" value="F:structural constituent of ribosome"/>
    <property type="evidence" value="ECO:0007669"/>
    <property type="project" value="InterPro"/>
</dbReference>
<dbReference type="Proteomes" id="UP000467840">
    <property type="component" value="Chromosome 7"/>
</dbReference>
<sequence>MNNQGWSLGNGSFCQYPELGIWKGIPLSFEIWHYYYAIGLRLGSIFISSTECYPEVKACPIASLNTPGMALWDFSQEREPPDTEEKVFNACFDIIIAEVVHNSVYIVVFEFVKAFPRDDPTKPCRLTAFLGYKAGMTHIVREVEKPGSKLHKKETCEAVTIIETPPMVVVGVVGYMKTPRGLRSLNTVWAQHLSEDVRRRFYKNWCKSKKKAFTKYSKKFESEDGKKDVQSQLEKMKKHCSVIRVLAHTQRIHAFDQEDERFEAEESSFDGDQVNGGDVAKKGKGYEGVVTRWGVTRLPRKTHRGLRKVACIGAWHPARVSFTVARAGQNGYHHRTEMNKKIYKLGKSGQESHTAITEYDRTEKDITPMGGFPHYGVVKEDYVMIKGCCVGPKKRVVTLRQSLLNQTSRVALEEIKLKFIDTSSKFGHGRFQTTQEKAKFYGRGQYYWQSTNEQGHPLEKTTAELPYPISDRSHRQRSSWKNFGTSMNAIAFGFVATAILISMFLIMAIFEHLFRPNPPFSSPQEVINRSLESGPVDKLGNPQPRRFSVKCLIEMLHGIPRLLGSLHRVYYDETVQLLVRMQKDFISPNSSSIVAVLPAVAQASALRNGKAIHGFCVGEGCIDDVVVARRNFDRMSMENVST</sequence>
<keyword evidence="4" id="KW-0812">Transmembrane</keyword>
<feature type="transmembrane region" description="Helical" evidence="4">
    <location>
        <begin position="489"/>
        <end position="510"/>
    </location>
</feature>
<evidence type="ECO:0000313" key="5">
    <source>
        <dbReference type="EMBL" id="KAF2293908.1"/>
    </source>
</evidence>
<dbReference type="GO" id="GO:0006412">
    <property type="term" value="P:translation"/>
    <property type="evidence" value="ECO:0007669"/>
    <property type="project" value="InterPro"/>
</dbReference>
<dbReference type="PANTHER" id="PTHR11363:SF14">
    <property type="entry name" value="LARGE RIBOSOMAL SUBUNIT PROTEIN UL3Y"/>
    <property type="match status" value="1"/>
</dbReference>